<evidence type="ECO:0000313" key="8">
    <source>
        <dbReference type="EMBL" id="KAF9334567.1"/>
    </source>
</evidence>
<feature type="compositionally biased region" description="Low complexity" evidence="6">
    <location>
        <begin position="92"/>
        <end position="103"/>
    </location>
</feature>
<feature type="domain" description="tRNA intron endonuclease catalytic" evidence="7">
    <location>
        <begin position="170"/>
        <end position="249"/>
    </location>
</feature>
<comment type="caution">
    <text evidence="8">The sequence shown here is derived from an EMBL/GenBank/DDBJ whole genome shotgun (WGS) entry which is preliminary data.</text>
</comment>
<feature type="region of interest" description="Disordered" evidence="6">
    <location>
        <begin position="83"/>
        <end position="107"/>
    </location>
</feature>
<keyword evidence="4" id="KW-0456">Lyase</keyword>
<protein>
    <recommendedName>
        <fullName evidence="2">tRNA-intron lyase</fullName>
        <ecNumber evidence="2">4.6.1.16</ecNumber>
    </recommendedName>
</protein>
<dbReference type="SUPFAM" id="SSF53032">
    <property type="entry name" value="tRNA-intron endonuclease catalytic domain-like"/>
    <property type="match status" value="1"/>
</dbReference>
<dbReference type="EC" id="4.6.1.16" evidence="2"/>
<dbReference type="GO" id="GO:0000213">
    <property type="term" value="F:tRNA-intron lyase activity"/>
    <property type="evidence" value="ECO:0007669"/>
    <property type="project" value="UniProtKB-EC"/>
</dbReference>
<sequence length="285" mass="31077">MENTPHLNDAATAAAAAASASSTAPPSVIASTSARKPKVYISGSAALVWDVEGLPLRLLPEEVFALWDSDLVDLVDDSRAYREPTADEKADSATGATTTTSADQGKVSKNNAKSNFDYITLHTLSSYLPWFSSEPKNNNTSQNSSSSSAPAVSEYGQPQFWKYPSMPQDWRRSIIFKHLWADQQYFLAPGMKFGGDYLLYKKDPLVCHSSLIASIRGIDEALSLIDLANFARLASSVQKRHLLCSIDQQAPEPARNTFGDNTQGQIKFTATKNSVVIFAVEWAGF</sequence>
<dbReference type="GO" id="GO:0003676">
    <property type="term" value="F:nucleic acid binding"/>
    <property type="evidence" value="ECO:0007669"/>
    <property type="project" value="InterPro"/>
</dbReference>
<accession>A0A9P5VNY7</accession>
<dbReference type="Gene3D" id="3.40.1350.10">
    <property type="match status" value="1"/>
</dbReference>
<keyword evidence="8" id="KW-0255">Endonuclease</keyword>
<dbReference type="InterPro" id="IPR006677">
    <property type="entry name" value="tRNA_intron_Endonuc_cat-like"/>
</dbReference>
<dbReference type="Proteomes" id="UP000696485">
    <property type="component" value="Unassembled WGS sequence"/>
</dbReference>
<dbReference type="PANTHER" id="PTHR13070:SF0">
    <property type="entry name" value="TRNA-SPLICING ENDONUCLEASE SUBUNIT SEN34"/>
    <property type="match status" value="1"/>
</dbReference>
<comment type="catalytic activity">
    <reaction evidence="5">
        <text>pretRNA = a 3'-half-tRNA molecule with a 5'-OH end + a 5'-half-tRNA molecule with a 2',3'-cyclic phosphate end + an intron with a 2',3'-cyclic phosphate and a 5'-hydroxyl terminus.</text>
        <dbReference type="EC" id="4.6.1.16"/>
    </reaction>
</comment>
<dbReference type="EMBL" id="JAAAUY010000141">
    <property type="protein sequence ID" value="KAF9334567.1"/>
    <property type="molecule type" value="Genomic_DNA"/>
</dbReference>
<evidence type="ECO:0000256" key="1">
    <source>
        <dbReference type="ARBA" id="ARBA00008078"/>
    </source>
</evidence>
<evidence type="ECO:0000256" key="4">
    <source>
        <dbReference type="ARBA" id="ARBA00023239"/>
    </source>
</evidence>
<dbReference type="InterPro" id="IPR036167">
    <property type="entry name" value="tRNA_intron_Endo_cat-like_sf"/>
</dbReference>
<evidence type="ECO:0000256" key="5">
    <source>
        <dbReference type="ARBA" id="ARBA00034031"/>
    </source>
</evidence>
<evidence type="ECO:0000256" key="2">
    <source>
        <dbReference type="ARBA" id="ARBA00012573"/>
    </source>
</evidence>
<dbReference type="Pfam" id="PF01974">
    <property type="entry name" value="tRNA_int_endo"/>
    <property type="match status" value="1"/>
</dbReference>
<keyword evidence="8" id="KW-0540">Nuclease</keyword>
<dbReference type="GO" id="GO:0005634">
    <property type="term" value="C:nucleus"/>
    <property type="evidence" value="ECO:0007669"/>
    <property type="project" value="UniProtKB-ARBA"/>
</dbReference>
<dbReference type="CDD" id="cd22363">
    <property type="entry name" value="tRNA-intron_lyase_C"/>
    <property type="match status" value="1"/>
</dbReference>
<gene>
    <name evidence="8" type="primary">SEN34</name>
    <name evidence="8" type="ORF">BG006_001927</name>
</gene>
<evidence type="ECO:0000313" key="9">
    <source>
        <dbReference type="Proteomes" id="UP000696485"/>
    </source>
</evidence>
<evidence type="ECO:0000256" key="6">
    <source>
        <dbReference type="SAM" id="MobiDB-lite"/>
    </source>
</evidence>
<organism evidence="8 9">
    <name type="scientific">Podila minutissima</name>
    <dbReference type="NCBI Taxonomy" id="64525"/>
    <lineage>
        <taxon>Eukaryota</taxon>
        <taxon>Fungi</taxon>
        <taxon>Fungi incertae sedis</taxon>
        <taxon>Mucoromycota</taxon>
        <taxon>Mortierellomycotina</taxon>
        <taxon>Mortierellomycetes</taxon>
        <taxon>Mortierellales</taxon>
        <taxon>Mortierellaceae</taxon>
        <taxon>Podila</taxon>
    </lineage>
</organism>
<reference evidence="8" key="1">
    <citation type="journal article" date="2020" name="Fungal Divers.">
        <title>Resolving the Mortierellaceae phylogeny through synthesis of multi-gene phylogenetics and phylogenomics.</title>
        <authorList>
            <person name="Vandepol N."/>
            <person name="Liber J."/>
            <person name="Desiro A."/>
            <person name="Na H."/>
            <person name="Kennedy M."/>
            <person name="Barry K."/>
            <person name="Grigoriev I.V."/>
            <person name="Miller A.N."/>
            <person name="O'Donnell K."/>
            <person name="Stajich J.E."/>
            <person name="Bonito G."/>
        </authorList>
    </citation>
    <scope>NUCLEOTIDE SEQUENCE</scope>
    <source>
        <strain evidence="8">NVP1</strain>
    </source>
</reference>
<comment type="similarity">
    <text evidence="1">Belongs to the tRNA-intron endonuclease family.</text>
</comment>
<dbReference type="InterPro" id="IPR011856">
    <property type="entry name" value="tRNA_endonuc-like_dom_sf"/>
</dbReference>
<proteinExistence type="inferred from homology"/>
<keyword evidence="8" id="KW-0378">Hydrolase</keyword>
<dbReference type="GO" id="GO:0000379">
    <property type="term" value="P:tRNA-type intron splice site recognition and cleavage"/>
    <property type="evidence" value="ECO:0007669"/>
    <property type="project" value="TreeGrafter"/>
</dbReference>
<dbReference type="AlphaFoldDB" id="A0A9P5VNY7"/>
<evidence type="ECO:0000256" key="3">
    <source>
        <dbReference type="ARBA" id="ARBA00022694"/>
    </source>
</evidence>
<name>A0A9P5VNY7_9FUNG</name>
<keyword evidence="3" id="KW-0819">tRNA processing</keyword>
<evidence type="ECO:0000259" key="7">
    <source>
        <dbReference type="Pfam" id="PF01974"/>
    </source>
</evidence>
<keyword evidence="9" id="KW-1185">Reference proteome</keyword>
<dbReference type="PANTHER" id="PTHR13070">
    <property type="entry name" value="TRNA-SPLICING ENDONUCLEASE SUBUNIT SEN34-RELATED"/>
    <property type="match status" value="1"/>
</dbReference>